<feature type="non-terminal residue" evidence="2">
    <location>
        <position position="1"/>
    </location>
</feature>
<evidence type="ECO:0000256" key="1">
    <source>
        <dbReference type="SAM" id="MobiDB-lite"/>
    </source>
</evidence>
<feature type="compositionally biased region" description="Basic and acidic residues" evidence="1">
    <location>
        <begin position="17"/>
        <end position="31"/>
    </location>
</feature>
<comment type="caution">
    <text evidence="2">The sequence shown here is derived from an EMBL/GenBank/DDBJ whole genome shotgun (WGS) entry which is preliminary data.</text>
</comment>
<dbReference type="EMBL" id="MRBO01000590">
    <property type="protein sequence ID" value="KAB2583149.1"/>
    <property type="molecule type" value="Genomic_DNA"/>
</dbReference>
<evidence type="ECO:0000313" key="2">
    <source>
        <dbReference type="EMBL" id="KAB2583149.1"/>
    </source>
</evidence>
<evidence type="ECO:0000313" key="3">
    <source>
        <dbReference type="Proteomes" id="UP000325576"/>
    </source>
</evidence>
<name>A0A5N5DYG6_RHOER</name>
<reference evidence="2 3" key="1">
    <citation type="journal article" date="2017" name="Poromechanics V (2013)">
        <title>Genomic Characterization of the Arsenic-Tolerant Actinobacterium, &lt;i&gt;Rhodococcus erythropolis&lt;/i&gt; S43.</title>
        <authorList>
            <person name="Retamal-Morales G."/>
            <person name="Mehnert M."/>
            <person name="Schwabe R."/>
            <person name="Tischler D."/>
            <person name="Schloemann M."/>
            <person name="Levican G.J."/>
        </authorList>
    </citation>
    <scope>NUCLEOTIDE SEQUENCE [LARGE SCALE GENOMIC DNA]</scope>
    <source>
        <strain evidence="2 3">S43</strain>
    </source>
</reference>
<sequence length="31" mass="3401">NAPSTEVYRNAPSTEVYRSDRTTEGSEKPSA</sequence>
<dbReference type="Proteomes" id="UP000325576">
    <property type="component" value="Unassembled WGS sequence"/>
</dbReference>
<protein>
    <submittedName>
        <fullName evidence="2">Transcriptional regulator</fullName>
    </submittedName>
</protein>
<proteinExistence type="predicted"/>
<accession>A0A5N5DYG6</accession>
<organism evidence="2 3">
    <name type="scientific">Rhodococcus erythropolis</name>
    <name type="common">Arthrobacter picolinophilus</name>
    <dbReference type="NCBI Taxonomy" id="1833"/>
    <lineage>
        <taxon>Bacteria</taxon>
        <taxon>Bacillati</taxon>
        <taxon>Actinomycetota</taxon>
        <taxon>Actinomycetes</taxon>
        <taxon>Mycobacteriales</taxon>
        <taxon>Nocardiaceae</taxon>
        <taxon>Rhodococcus</taxon>
        <taxon>Rhodococcus erythropolis group</taxon>
    </lineage>
</organism>
<gene>
    <name evidence="2" type="ORF">BS297_22115</name>
</gene>
<feature type="region of interest" description="Disordered" evidence="1">
    <location>
        <begin position="1"/>
        <end position="31"/>
    </location>
</feature>
<dbReference type="AlphaFoldDB" id="A0A5N5DYG6"/>